<accession>A0A2K4FBJ1</accession>
<evidence type="ECO:0000313" key="4">
    <source>
        <dbReference type="Proteomes" id="UP000242712"/>
    </source>
</evidence>
<dbReference type="AlphaFoldDB" id="A0A2K4FBJ1"/>
<feature type="compositionally biased region" description="Basic and acidic residues" evidence="1">
    <location>
        <begin position="57"/>
        <end position="72"/>
    </location>
</feature>
<reference evidence="3 4" key="1">
    <citation type="submission" date="2017-08" db="EMBL/GenBank/DDBJ databases">
        <title>Draft genome sequences of 64 type strains of genus Staph aureus.</title>
        <authorList>
            <person name="Cole K."/>
            <person name="Golubchik T."/>
            <person name="Russell J."/>
            <person name="Foster D."/>
            <person name="Llewelyn M."/>
            <person name="Wilson D."/>
            <person name="Crook D."/>
            <person name="Paul J."/>
        </authorList>
    </citation>
    <scope>NUCLEOTIDE SEQUENCE [LARGE SCALE GENOMIC DNA]</scope>
    <source>
        <strain evidence="3 4">DSM 29875</strain>
    </source>
</reference>
<evidence type="ECO:0000256" key="1">
    <source>
        <dbReference type="SAM" id="MobiDB-lite"/>
    </source>
</evidence>
<comment type="caution">
    <text evidence="3">The sequence shown here is derived from an EMBL/GenBank/DDBJ whole genome shotgun (WGS) entry which is preliminary data.</text>
</comment>
<sequence length="88" mass="10178">MPNYTYECPDCAEFTIRQSMNANHDEAECPKCGQRSTRVFSAPQTGRMDSKLKKRIERGQEPRLVKGKDLPKQQKKPNKNARPWMTGH</sequence>
<feature type="domain" description="Putative regulatory protein FmdB zinc ribbon" evidence="2">
    <location>
        <begin position="1"/>
        <end position="41"/>
    </location>
</feature>
<dbReference type="GeneID" id="98298580"/>
<keyword evidence="4" id="KW-1185">Reference proteome</keyword>
<protein>
    <submittedName>
        <fullName evidence="3">Zinc ribbon domain-containing protein</fullName>
    </submittedName>
</protein>
<dbReference type="RefSeq" id="WP_049408304.1">
    <property type="nucleotide sequence ID" value="NZ_CBCRVO010000002.1"/>
</dbReference>
<dbReference type="InterPro" id="IPR013429">
    <property type="entry name" value="Regulatory_FmdB_Zinc_ribbon"/>
</dbReference>
<dbReference type="Proteomes" id="UP000242712">
    <property type="component" value="Unassembled WGS sequence"/>
</dbReference>
<proteinExistence type="predicted"/>
<evidence type="ECO:0000313" key="3">
    <source>
        <dbReference type="EMBL" id="POA08315.1"/>
    </source>
</evidence>
<dbReference type="Pfam" id="PF09723">
    <property type="entry name" value="Zn_ribbon_8"/>
    <property type="match status" value="1"/>
</dbReference>
<name>A0A2K4FBJ1_9STAP</name>
<organism evidence="3 4">
    <name type="scientific">Staphylococcus argensis</name>
    <dbReference type="NCBI Taxonomy" id="1607738"/>
    <lineage>
        <taxon>Bacteria</taxon>
        <taxon>Bacillati</taxon>
        <taxon>Bacillota</taxon>
        <taxon>Bacilli</taxon>
        <taxon>Bacillales</taxon>
        <taxon>Staphylococcaceae</taxon>
        <taxon>Staphylococcus</taxon>
    </lineage>
</organism>
<dbReference type="SMART" id="SM00834">
    <property type="entry name" value="CxxC_CXXC_SSSS"/>
    <property type="match status" value="1"/>
</dbReference>
<dbReference type="OrthoDB" id="9813321at2"/>
<gene>
    <name evidence="3" type="ORF">CD039_09495</name>
</gene>
<dbReference type="EMBL" id="PPPX01000016">
    <property type="protein sequence ID" value="POA08315.1"/>
    <property type="molecule type" value="Genomic_DNA"/>
</dbReference>
<feature type="region of interest" description="Disordered" evidence="1">
    <location>
        <begin position="27"/>
        <end position="88"/>
    </location>
</feature>
<feature type="compositionally biased region" description="Polar residues" evidence="1">
    <location>
        <begin position="34"/>
        <end position="44"/>
    </location>
</feature>
<evidence type="ECO:0000259" key="2">
    <source>
        <dbReference type="SMART" id="SM00834"/>
    </source>
</evidence>
<dbReference type="NCBIfam" id="TIGR02605">
    <property type="entry name" value="CxxC_CxxC_SSSS"/>
    <property type="match status" value="1"/>
</dbReference>